<evidence type="ECO:0000313" key="2">
    <source>
        <dbReference type="EMBL" id="KZT01722.1"/>
    </source>
</evidence>
<organism evidence="2 3">
    <name type="scientific">Laetiporus sulphureus 93-53</name>
    <dbReference type="NCBI Taxonomy" id="1314785"/>
    <lineage>
        <taxon>Eukaryota</taxon>
        <taxon>Fungi</taxon>
        <taxon>Dikarya</taxon>
        <taxon>Basidiomycota</taxon>
        <taxon>Agaricomycotina</taxon>
        <taxon>Agaricomycetes</taxon>
        <taxon>Polyporales</taxon>
        <taxon>Laetiporus</taxon>
    </lineage>
</organism>
<protein>
    <submittedName>
        <fullName evidence="2">Uncharacterized protein</fullName>
    </submittedName>
</protein>
<reference evidence="2 3" key="1">
    <citation type="journal article" date="2016" name="Mol. Biol. Evol.">
        <title>Comparative Genomics of Early-Diverging Mushroom-Forming Fungi Provides Insights into the Origins of Lignocellulose Decay Capabilities.</title>
        <authorList>
            <person name="Nagy L.G."/>
            <person name="Riley R."/>
            <person name="Tritt A."/>
            <person name="Adam C."/>
            <person name="Daum C."/>
            <person name="Floudas D."/>
            <person name="Sun H."/>
            <person name="Yadav J.S."/>
            <person name="Pangilinan J."/>
            <person name="Larsson K.H."/>
            <person name="Matsuura K."/>
            <person name="Barry K."/>
            <person name="Labutti K."/>
            <person name="Kuo R."/>
            <person name="Ohm R.A."/>
            <person name="Bhattacharya S.S."/>
            <person name="Shirouzu T."/>
            <person name="Yoshinaga Y."/>
            <person name="Martin F.M."/>
            <person name="Grigoriev I.V."/>
            <person name="Hibbett D.S."/>
        </authorList>
    </citation>
    <scope>NUCLEOTIDE SEQUENCE [LARGE SCALE GENOMIC DNA]</scope>
    <source>
        <strain evidence="2 3">93-53</strain>
    </source>
</reference>
<feature type="compositionally biased region" description="Basic residues" evidence="1">
    <location>
        <begin position="259"/>
        <end position="270"/>
    </location>
</feature>
<gene>
    <name evidence="2" type="ORF">LAESUDRAFT_763459</name>
</gene>
<dbReference type="EMBL" id="KV427660">
    <property type="protein sequence ID" value="KZT01722.1"/>
    <property type="molecule type" value="Genomic_DNA"/>
</dbReference>
<proteinExistence type="predicted"/>
<keyword evidence="3" id="KW-1185">Reference proteome</keyword>
<dbReference type="AlphaFoldDB" id="A0A165BVC2"/>
<sequence length="525" mass="56451">MGDPATPSSSQHPVIPVASPCKVVNSKNAIIGVIYSTWEVLCEAKPLNSAVDFEFLICEFLSALHDLRAFSDSVSQTRYTQFCQKAQVHLDSFVQPLWLSWCAELISPERATAFSANKELSPPPATEASARTPSDTGEVVASDSPTASTGTDDTLLLVALASFSVVVTPITASAALHDPVPKFEFQAHATNPVTIDPPSDSDIAAMEVDPPLATVVDKPTSAPVSETIELSSNDENDSDSDEVKFVGGTIPNLSSAYPKKGKGHGRKSVKASKMTTASEDQVPPGSAKAIYHLFVPDIDDADGWLSLKKLYHQRDWPLPKMPDASVIAKAFSHQGDYDKQMRDANTAGSDYTAELELLLDTLIDEYETAIALTPCLCPAHILPDTPKPDVESDAEDAPEVVTVKQEKGTTGPSRRKLAIPPPPRGCFNRPLKHPRFDASDPDDIMMQHAHAGIIVALPTRVLKPHSSKGKSHAKGSSKVATVKSEPIRASTAIIELSAASTQLERMIELSQQLLEENCALRAHKS</sequence>
<accession>A0A165BVC2</accession>
<dbReference type="Proteomes" id="UP000076871">
    <property type="component" value="Unassembled WGS sequence"/>
</dbReference>
<evidence type="ECO:0000256" key="1">
    <source>
        <dbReference type="SAM" id="MobiDB-lite"/>
    </source>
</evidence>
<evidence type="ECO:0000313" key="3">
    <source>
        <dbReference type="Proteomes" id="UP000076871"/>
    </source>
</evidence>
<dbReference type="RefSeq" id="XP_040759462.1">
    <property type="nucleotide sequence ID" value="XM_040913260.1"/>
</dbReference>
<feature type="region of interest" description="Disordered" evidence="1">
    <location>
        <begin position="387"/>
        <end position="431"/>
    </location>
</feature>
<name>A0A165BVC2_9APHY</name>
<feature type="region of interest" description="Disordered" evidence="1">
    <location>
        <begin position="256"/>
        <end position="282"/>
    </location>
</feature>
<feature type="region of interest" description="Disordered" evidence="1">
    <location>
        <begin position="117"/>
        <end position="148"/>
    </location>
</feature>
<dbReference type="InParanoid" id="A0A165BVC2"/>
<feature type="region of interest" description="Disordered" evidence="1">
    <location>
        <begin position="216"/>
        <end position="241"/>
    </location>
</feature>
<dbReference type="GeneID" id="63830288"/>